<dbReference type="PROSITE" id="PS51029">
    <property type="entry name" value="MADF"/>
    <property type="match status" value="1"/>
</dbReference>
<dbReference type="EMBL" id="OU892287">
    <property type="protein sequence ID" value="CAG9762541.1"/>
    <property type="molecule type" value="Genomic_DNA"/>
</dbReference>
<reference evidence="3" key="1">
    <citation type="submission" date="2022-01" db="EMBL/GenBank/DDBJ databases">
        <authorList>
            <person name="King R."/>
        </authorList>
    </citation>
    <scope>NUCLEOTIDE SEQUENCE</scope>
</reference>
<gene>
    <name evidence="3" type="ORF">CEUTPL_LOCUS3220</name>
</gene>
<organism evidence="3 4">
    <name type="scientific">Ceutorhynchus assimilis</name>
    <name type="common">cabbage seed weevil</name>
    <dbReference type="NCBI Taxonomy" id="467358"/>
    <lineage>
        <taxon>Eukaryota</taxon>
        <taxon>Metazoa</taxon>
        <taxon>Ecdysozoa</taxon>
        <taxon>Arthropoda</taxon>
        <taxon>Hexapoda</taxon>
        <taxon>Insecta</taxon>
        <taxon>Pterygota</taxon>
        <taxon>Neoptera</taxon>
        <taxon>Endopterygota</taxon>
        <taxon>Coleoptera</taxon>
        <taxon>Polyphaga</taxon>
        <taxon>Cucujiformia</taxon>
        <taxon>Curculionidae</taxon>
        <taxon>Ceutorhynchinae</taxon>
        <taxon>Ceutorhynchus</taxon>
    </lineage>
</organism>
<dbReference type="PANTHER" id="PTHR12243:SF67">
    <property type="entry name" value="COREPRESSOR OF PANGOLIN, ISOFORM A-RELATED"/>
    <property type="match status" value="1"/>
</dbReference>
<dbReference type="GO" id="GO:0005667">
    <property type="term" value="C:transcription regulator complex"/>
    <property type="evidence" value="ECO:0007669"/>
    <property type="project" value="TreeGrafter"/>
</dbReference>
<dbReference type="AlphaFoldDB" id="A0A9N9MDC5"/>
<dbReference type="PANTHER" id="PTHR12243">
    <property type="entry name" value="MADF DOMAIN TRANSCRIPTION FACTOR"/>
    <property type="match status" value="1"/>
</dbReference>
<sequence>MIVEEQSSLIDHIESFPHLWDKKNAMYSDIIAKENAWKTISNIMEKTVKECKDSWDFLRSKYIRERRVIKNIPSGTRGNIKISGESQSQQISPKIRKAPFYNFNNTSGMFEVEEEDDDCTQIQLEELEVIPETPLDEGDISQDLTQDSPSLLSGPAAKTSKIPEKVIPRTSASLTQ</sequence>
<dbReference type="GO" id="GO:0006357">
    <property type="term" value="P:regulation of transcription by RNA polymerase II"/>
    <property type="evidence" value="ECO:0007669"/>
    <property type="project" value="TreeGrafter"/>
</dbReference>
<feature type="region of interest" description="Disordered" evidence="1">
    <location>
        <begin position="131"/>
        <end position="176"/>
    </location>
</feature>
<dbReference type="OrthoDB" id="6703957at2759"/>
<dbReference type="Proteomes" id="UP001152799">
    <property type="component" value="Chromosome 11"/>
</dbReference>
<dbReference type="InterPro" id="IPR006578">
    <property type="entry name" value="MADF-dom"/>
</dbReference>
<keyword evidence="4" id="KW-1185">Reference proteome</keyword>
<name>A0A9N9MDC5_9CUCU</name>
<evidence type="ECO:0000313" key="3">
    <source>
        <dbReference type="EMBL" id="CAG9762541.1"/>
    </source>
</evidence>
<evidence type="ECO:0000256" key="1">
    <source>
        <dbReference type="SAM" id="MobiDB-lite"/>
    </source>
</evidence>
<dbReference type="InterPro" id="IPR039353">
    <property type="entry name" value="TF_Adf1"/>
</dbReference>
<feature type="compositionally biased region" description="Acidic residues" evidence="1">
    <location>
        <begin position="131"/>
        <end position="140"/>
    </location>
</feature>
<dbReference type="Pfam" id="PF10545">
    <property type="entry name" value="MADF_DNA_bdg"/>
    <property type="match status" value="1"/>
</dbReference>
<evidence type="ECO:0000259" key="2">
    <source>
        <dbReference type="PROSITE" id="PS51029"/>
    </source>
</evidence>
<accession>A0A9N9MDC5</accession>
<feature type="domain" description="MADF" evidence="2">
    <location>
        <begin position="8"/>
        <end position="106"/>
    </location>
</feature>
<proteinExistence type="predicted"/>
<feature type="compositionally biased region" description="Polar residues" evidence="1">
    <location>
        <begin position="142"/>
        <end position="151"/>
    </location>
</feature>
<dbReference type="GO" id="GO:0005634">
    <property type="term" value="C:nucleus"/>
    <property type="evidence" value="ECO:0007669"/>
    <property type="project" value="TreeGrafter"/>
</dbReference>
<protein>
    <recommendedName>
        <fullName evidence="2">MADF domain-containing protein</fullName>
    </recommendedName>
</protein>
<evidence type="ECO:0000313" key="4">
    <source>
        <dbReference type="Proteomes" id="UP001152799"/>
    </source>
</evidence>